<keyword evidence="8" id="KW-0539">Nucleus</keyword>
<feature type="domain" description="Exonuclease" evidence="11">
    <location>
        <begin position="130"/>
        <end position="297"/>
    </location>
</feature>
<dbReference type="GO" id="GO:0008408">
    <property type="term" value="F:3'-5' exonuclease activity"/>
    <property type="evidence" value="ECO:0007669"/>
    <property type="project" value="InterPro"/>
</dbReference>
<gene>
    <name evidence="12" type="ORF">CEUSTIGMA_g1042.t1</name>
</gene>
<dbReference type="SUPFAM" id="SSF53098">
    <property type="entry name" value="Ribonuclease H-like"/>
    <property type="match status" value="1"/>
</dbReference>
<evidence type="ECO:0000256" key="6">
    <source>
        <dbReference type="ARBA" id="ARBA00022801"/>
    </source>
</evidence>
<dbReference type="SMART" id="SM00479">
    <property type="entry name" value="EXOIII"/>
    <property type="match status" value="1"/>
</dbReference>
<evidence type="ECO:0000313" key="12">
    <source>
        <dbReference type="EMBL" id="GAX73591.1"/>
    </source>
</evidence>
<evidence type="ECO:0000259" key="11">
    <source>
        <dbReference type="SMART" id="SM00479"/>
    </source>
</evidence>
<dbReference type="PANTHER" id="PTHR12801:SF45">
    <property type="entry name" value="RNA EXONUCLEASE 4"/>
    <property type="match status" value="1"/>
</dbReference>
<evidence type="ECO:0000256" key="3">
    <source>
        <dbReference type="ARBA" id="ARBA00016937"/>
    </source>
</evidence>
<feature type="compositionally biased region" description="Basic and acidic residues" evidence="10">
    <location>
        <begin position="348"/>
        <end position="373"/>
    </location>
</feature>
<accession>A0A250WS28</accession>
<proteinExistence type="inferred from homology"/>
<comment type="caution">
    <text evidence="12">The sequence shown here is derived from an EMBL/GenBank/DDBJ whole genome shotgun (WGS) entry which is preliminary data.</text>
</comment>
<dbReference type="AlphaFoldDB" id="A0A250WS28"/>
<comment type="function">
    <text evidence="9">Exoribonuclease involved in ribosome biosynthesis. Involved in the processing of ITS1, the internal transcribed spacer localized between the 18S and 5.8S rRNAs.</text>
</comment>
<reference evidence="12 13" key="1">
    <citation type="submission" date="2017-08" db="EMBL/GenBank/DDBJ databases">
        <title>Acidophilic green algal genome provides insights into adaptation to an acidic environment.</title>
        <authorList>
            <person name="Hirooka S."/>
            <person name="Hirose Y."/>
            <person name="Kanesaki Y."/>
            <person name="Higuchi S."/>
            <person name="Fujiwara T."/>
            <person name="Onuma R."/>
            <person name="Era A."/>
            <person name="Ohbayashi R."/>
            <person name="Uzuka A."/>
            <person name="Nozaki H."/>
            <person name="Yoshikawa H."/>
            <person name="Miyagishima S.Y."/>
        </authorList>
    </citation>
    <scope>NUCLEOTIDE SEQUENCE [LARGE SCALE GENOMIC DNA]</scope>
    <source>
        <strain evidence="12 13">NIES-2499</strain>
    </source>
</reference>
<dbReference type="STRING" id="1157962.A0A250WS28"/>
<dbReference type="Gene3D" id="3.30.420.10">
    <property type="entry name" value="Ribonuclease H-like superfamily/Ribonuclease H"/>
    <property type="match status" value="1"/>
</dbReference>
<dbReference type="GO" id="GO:0006364">
    <property type="term" value="P:rRNA processing"/>
    <property type="evidence" value="ECO:0007669"/>
    <property type="project" value="UniProtKB-KW"/>
</dbReference>
<feature type="compositionally biased region" description="Basic and acidic residues" evidence="10">
    <location>
        <begin position="8"/>
        <end position="20"/>
    </location>
</feature>
<dbReference type="PANTHER" id="PTHR12801">
    <property type="entry name" value="RNA EXONUCLEASE REXO1 / RECO3 FAMILY MEMBER-RELATED"/>
    <property type="match status" value="1"/>
</dbReference>
<dbReference type="EMBL" id="BEGY01000004">
    <property type="protein sequence ID" value="GAX73591.1"/>
    <property type="molecule type" value="Genomic_DNA"/>
</dbReference>
<dbReference type="InterPro" id="IPR012337">
    <property type="entry name" value="RNaseH-like_sf"/>
</dbReference>
<comment type="subcellular location">
    <subcellularLocation>
        <location evidence="1">Nucleus</location>
    </subcellularLocation>
</comment>
<evidence type="ECO:0000256" key="2">
    <source>
        <dbReference type="ARBA" id="ARBA00010489"/>
    </source>
</evidence>
<dbReference type="CDD" id="cd06144">
    <property type="entry name" value="REX4_like"/>
    <property type="match status" value="1"/>
</dbReference>
<sequence>MSKSSKTMNHDNRPSSKERTSTAAAKTKIQKSFSPEAILPSNAAKISVGIPLKKRAKAIGKKPSAPVAPPVVNNPPKATTLTNFSSNWQALKQVVGASGTGRKRKAERQPEEKEATKLLEAKGKSTGVTKVIAMDCEMVGVGPGGSRSALARVCIVNDDGNAILDAYVKPKEKVTDYRTWVSGIKPEHLRGDGVLTLEEVQEKVAVMLSGATLVGHSLNNDLKALLLDHPRKDTRDTGKYPPLMRSPAPGRKPRPRALRHLAKEELGLVIQEGEHSPVDDARAALYIYHKHRKDWERALSTGSLYRNVAKEEAKRKAIRESLGDKASTGAAARKARMGRGKGQLRIAQELEAKSKGKLHPFERDIKDDPYADL</sequence>
<comment type="similarity">
    <text evidence="2">Belongs to the REXO4 family.</text>
</comment>
<evidence type="ECO:0000256" key="10">
    <source>
        <dbReference type="SAM" id="MobiDB-lite"/>
    </source>
</evidence>
<protein>
    <recommendedName>
        <fullName evidence="3">RNA exonuclease 4</fullName>
    </recommendedName>
</protein>
<keyword evidence="4" id="KW-0698">rRNA processing</keyword>
<dbReference type="InterPro" id="IPR037431">
    <property type="entry name" value="REX4_DEDDh_dom"/>
</dbReference>
<dbReference type="InterPro" id="IPR036397">
    <property type="entry name" value="RNaseH_sf"/>
</dbReference>
<keyword evidence="5" id="KW-0540">Nuclease</keyword>
<dbReference type="GO" id="GO:0005634">
    <property type="term" value="C:nucleus"/>
    <property type="evidence" value="ECO:0007669"/>
    <property type="project" value="UniProtKB-SubCell"/>
</dbReference>
<name>A0A250WS28_9CHLO</name>
<keyword evidence="7" id="KW-0269">Exonuclease</keyword>
<dbReference type="GO" id="GO:0003676">
    <property type="term" value="F:nucleic acid binding"/>
    <property type="evidence" value="ECO:0007669"/>
    <property type="project" value="InterPro"/>
</dbReference>
<organism evidence="12 13">
    <name type="scientific">Chlamydomonas eustigma</name>
    <dbReference type="NCBI Taxonomy" id="1157962"/>
    <lineage>
        <taxon>Eukaryota</taxon>
        <taxon>Viridiplantae</taxon>
        <taxon>Chlorophyta</taxon>
        <taxon>core chlorophytes</taxon>
        <taxon>Chlorophyceae</taxon>
        <taxon>CS clade</taxon>
        <taxon>Chlamydomonadales</taxon>
        <taxon>Chlamydomonadaceae</taxon>
        <taxon>Chlamydomonas</taxon>
    </lineage>
</organism>
<evidence type="ECO:0000256" key="1">
    <source>
        <dbReference type="ARBA" id="ARBA00004123"/>
    </source>
</evidence>
<dbReference type="Proteomes" id="UP000232323">
    <property type="component" value="Unassembled WGS sequence"/>
</dbReference>
<evidence type="ECO:0000256" key="8">
    <source>
        <dbReference type="ARBA" id="ARBA00023242"/>
    </source>
</evidence>
<dbReference type="InterPro" id="IPR013520">
    <property type="entry name" value="Ribonucl_H"/>
</dbReference>
<dbReference type="Pfam" id="PF00929">
    <property type="entry name" value="RNase_T"/>
    <property type="match status" value="1"/>
</dbReference>
<keyword evidence="13" id="KW-1185">Reference proteome</keyword>
<feature type="region of interest" description="Disordered" evidence="10">
    <location>
        <begin position="321"/>
        <end position="373"/>
    </location>
</feature>
<evidence type="ECO:0000256" key="9">
    <source>
        <dbReference type="ARBA" id="ARBA00025599"/>
    </source>
</evidence>
<feature type="region of interest" description="Disordered" evidence="10">
    <location>
        <begin position="231"/>
        <end position="254"/>
    </location>
</feature>
<dbReference type="InterPro" id="IPR047021">
    <property type="entry name" value="REXO1/3/4-like"/>
</dbReference>
<keyword evidence="6" id="KW-0378">Hydrolase</keyword>
<evidence type="ECO:0000256" key="4">
    <source>
        <dbReference type="ARBA" id="ARBA00022552"/>
    </source>
</evidence>
<dbReference type="OrthoDB" id="16516at2759"/>
<dbReference type="FunFam" id="3.30.420.10:FF:000007">
    <property type="entry name" value="Interferon-stimulated exonuclease gene 20"/>
    <property type="match status" value="1"/>
</dbReference>
<evidence type="ECO:0000256" key="5">
    <source>
        <dbReference type="ARBA" id="ARBA00022722"/>
    </source>
</evidence>
<evidence type="ECO:0000313" key="13">
    <source>
        <dbReference type="Proteomes" id="UP000232323"/>
    </source>
</evidence>
<feature type="region of interest" description="Disordered" evidence="10">
    <location>
        <begin position="1"/>
        <end position="34"/>
    </location>
</feature>
<evidence type="ECO:0000256" key="7">
    <source>
        <dbReference type="ARBA" id="ARBA00022839"/>
    </source>
</evidence>